<protein>
    <recommendedName>
        <fullName evidence="10">BZIP domain-containing protein</fullName>
    </recommendedName>
</protein>
<feature type="coiled-coil region" evidence="6">
    <location>
        <begin position="250"/>
        <end position="280"/>
    </location>
</feature>
<evidence type="ECO:0008006" key="10">
    <source>
        <dbReference type="Google" id="ProtNLM"/>
    </source>
</evidence>
<dbReference type="RefSeq" id="XP_042926092.1">
    <property type="nucleotide sequence ID" value="XM_043060963.1"/>
</dbReference>
<keyword evidence="9" id="KW-1185">Reference proteome</keyword>
<comment type="subcellular location">
    <subcellularLocation>
        <location evidence="1">Nucleus</location>
    </subcellularLocation>
</comment>
<evidence type="ECO:0000256" key="1">
    <source>
        <dbReference type="ARBA" id="ARBA00004123"/>
    </source>
</evidence>
<dbReference type="CDD" id="cd14688">
    <property type="entry name" value="bZIP_YAP"/>
    <property type="match status" value="1"/>
</dbReference>
<evidence type="ECO:0000256" key="6">
    <source>
        <dbReference type="SAM" id="Coils"/>
    </source>
</evidence>
<dbReference type="GeneID" id="5728850"/>
<dbReference type="PANTHER" id="PTHR13044">
    <property type="entry name" value="ACTIVATING TRANSCRIPTION FACTOR ATF 4/5"/>
    <property type="match status" value="1"/>
</dbReference>
<evidence type="ECO:0000256" key="7">
    <source>
        <dbReference type="SAM" id="MobiDB-lite"/>
    </source>
</evidence>
<feature type="region of interest" description="Disordered" evidence="7">
    <location>
        <begin position="81"/>
        <end position="146"/>
    </location>
</feature>
<evidence type="ECO:0000256" key="3">
    <source>
        <dbReference type="ARBA" id="ARBA00023125"/>
    </source>
</evidence>
<reference evidence="8 9" key="1">
    <citation type="journal article" date="2007" name="Science">
        <title>The Chlamydomonas genome reveals the evolution of key animal and plant functions.</title>
        <authorList>
            <person name="Merchant S.S."/>
            <person name="Prochnik S.E."/>
            <person name="Vallon O."/>
            <person name="Harris E.H."/>
            <person name="Karpowicz S.J."/>
            <person name="Witman G.B."/>
            <person name="Terry A."/>
            <person name="Salamov A."/>
            <person name="Fritz-Laylin L.K."/>
            <person name="Marechal-Drouard L."/>
            <person name="Marshall W.F."/>
            <person name="Qu L.H."/>
            <person name="Nelson D.R."/>
            <person name="Sanderfoot A.A."/>
            <person name="Spalding M.H."/>
            <person name="Kapitonov V.V."/>
            <person name="Ren Q."/>
            <person name="Ferris P."/>
            <person name="Lindquist E."/>
            <person name="Shapiro H."/>
            <person name="Lucas S.M."/>
            <person name="Grimwood J."/>
            <person name="Schmutz J."/>
            <person name="Cardol P."/>
            <person name="Cerutti H."/>
            <person name="Chanfreau G."/>
            <person name="Chen C.L."/>
            <person name="Cognat V."/>
            <person name="Croft M.T."/>
            <person name="Dent R."/>
            <person name="Dutcher S."/>
            <person name="Fernandez E."/>
            <person name="Fukuzawa H."/>
            <person name="Gonzalez-Ballester D."/>
            <person name="Gonzalez-Halphen D."/>
            <person name="Hallmann A."/>
            <person name="Hanikenne M."/>
            <person name="Hippler M."/>
            <person name="Inwood W."/>
            <person name="Jabbari K."/>
            <person name="Kalanon M."/>
            <person name="Kuras R."/>
            <person name="Lefebvre P.A."/>
            <person name="Lemaire S.D."/>
            <person name="Lobanov A.V."/>
            <person name="Lohr M."/>
            <person name="Manuell A."/>
            <person name="Meier I."/>
            <person name="Mets L."/>
            <person name="Mittag M."/>
            <person name="Mittelmeier T."/>
            <person name="Moroney J.V."/>
            <person name="Moseley J."/>
            <person name="Napoli C."/>
            <person name="Nedelcu A.M."/>
            <person name="Niyogi K."/>
            <person name="Novoselov S.V."/>
            <person name="Paulsen I.T."/>
            <person name="Pazour G."/>
            <person name="Purton S."/>
            <person name="Ral J.P."/>
            <person name="Riano-Pachon D.M."/>
            <person name="Riekhof W."/>
            <person name="Rymarquis L."/>
            <person name="Schroda M."/>
            <person name="Stern D."/>
            <person name="Umen J."/>
            <person name="Willows R."/>
            <person name="Wilson N."/>
            <person name="Zimmer S.L."/>
            <person name="Allmer J."/>
            <person name="Balk J."/>
            <person name="Bisova K."/>
            <person name="Chen C.J."/>
            <person name="Elias M."/>
            <person name="Gendler K."/>
            <person name="Hauser C."/>
            <person name="Lamb M.R."/>
            <person name="Ledford H."/>
            <person name="Long J.C."/>
            <person name="Minagawa J."/>
            <person name="Page M.D."/>
            <person name="Pan J."/>
            <person name="Pootakham W."/>
            <person name="Roje S."/>
            <person name="Rose A."/>
            <person name="Stahlberg E."/>
            <person name="Terauchi A.M."/>
            <person name="Yang P."/>
            <person name="Ball S."/>
            <person name="Bowler C."/>
            <person name="Dieckmann C.L."/>
            <person name="Gladyshev V.N."/>
            <person name="Green P."/>
            <person name="Jorgensen R."/>
            <person name="Mayfield S."/>
            <person name="Mueller-Roeber B."/>
            <person name="Rajamani S."/>
            <person name="Sayre R.T."/>
            <person name="Brokstein P."/>
            <person name="Dubchak I."/>
            <person name="Goodstein D."/>
            <person name="Hornick L."/>
            <person name="Huang Y.W."/>
            <person name="Jhaveri J."/>
            <person name="Luo Y."/>
            <person name="Martinez D."/>
            <person name="Ngau W.C."/>
            <person name="Otillar B."/>
            <person name="Poliakov A."/>
            <person name="Porter A."/>
            <person name="Szajkowski L."/>
            <person name="Werner G."/>
            <person name="Zhou K."/>
            <person name="Grigoriev I.V."/>
            <person name="Rokhsar D.S."/>
            <person name="Grossman A.R."/>
        </authorList>
    </citation>
    <scope>NUCLEOTIDE SEQUENCE [LARGE SCALE GENOMIC DNA]</scope>
    <source>
        <strain evidence="9">CC-503</strain>
    </source>
</reference>
<sequence length="940" mass="93113">MAQEGLDMSTHGSKLGRLMDRVDSAGCESFHVLPALSSPLIRHVSSPAAFLLVASESNVALPGCDRSGPSSFAHIRHYNAQKTKPSPQLPGLLGLSTSQRAASSDLPPQSWLLDGPAGAPSAPLPPRSGAAVSAAAPAGSRSQPQPLHTHQFVFQGEPGSPATSEERCFLAASANVHSGSGAGRNVILAAAGTRAAPMAWFRVNTAVAAANVSSACSSTGALPFTITTTATTLAPPGDVNTDEMVEELFREHEQEAAAALQRQQRQMQQAAANLRSALTQLPLQQQHHPGNHRQEQQQQQQQQRARRSASGAVDDCFGGVLALAGMQSAAAGAGAATNAVASGGVCSSGWSWMSPAADDGTATYNSNSSNLSSLLGPASGTFAGGGGAGPNSAGALTLQFDITRLALSGGGGSGGGGGGGGSGPGTRPASAPDMPLPVWSPRAAAQAQPCVASASHATWADADNDDVDLTAGGATLDEPTLAPATLCALIAEVGGGSSDAGGAADVGSCNAGGGGMLVLDTEHAGGAGAAAGAGGGGVVGPNMASVTLAGAGGAPVAPVTRDLGDVPSILAPSGSHAAFISPKFTTAVAPAAAASPPFAERRIARGSSSGPATAPVAFAAAYQGLSNAAPSRDDNNSNLADAAAAAGGVDAMDVDFGGRATRARTCLRGAAQAVALPPLLSPRPDSGCLPGTALAAAAAKPAASAAAAAGGSTAPAPALSSGSGSGRGSGSRGANGCQLGFVAAAAAAAALPAAVVKLEGDAAGGSGVVGWARGAAAALGVKADEGLVKAEGLVADLTAGKGNGGEGDDDVELNTLLAARFKRRPGRVPKVFAKLGPIADLAKNAAAGKVQLPKEQLRELVVTVESSLAQAHTEAKEDCRARNRVAQQRFRSRQREAIAALQSKVEEQEQIIAELQNRIKLHEQQKQQRAGLLAEQQQQQ</sequence>
<evidence type="ECO:0000313" key="9">
    <source>
        <dbReference type="Proteomes" id="UP000006906"/>
    </source>
</evidence>
<evidence type="ECO:0000256" key="5">
    <source>
        <dbReference type="ARBA" id="ARBA00023242"/>
    </source>
</evidence>
<dbReference type="GO" id="GO:0005634">
    <property type="term" value="C:nucleus"/>
    <property type="evidence" value="ECO:0007669"/>
    <property type="project" value="UniProtKB-SubCell"/>
</dbReference>
<dbReference type="SUPFAM" id="SSF57959">
    <property type="entry name" value="Leucine zipper domain"/>
    <property type="match status" value="1"/>
</dbReference>
<dbReference type="Proteomes" id="UP000006906">
    <property type="component" value="Chromosome 3"/>
</dbReference>
<keyword evidence="3" id="KW-0238">DNA-binding</keyword>
<feature type="region of interest" description="Disordered" evidence="7">
    <location>
        <begin position="284"/>
        <end position="310"/>
    </location>
</feature>
<feature type="compositionally biased region" description="Low complexity" evidence="7">
    <location>
        <begin position="85"/>
        <end position="99"/>
    </location>
</feature>
<keyword evidence="2" id="KW-0805">Transcription regulation</keyword>
<feature type="compositionally biased region" description="Low complexity" evidence="7">
    <location>
        <begin position="112"/>
        <end position="142"/>
    </location>
</feature>
<dbReference type="STRING" id="3055.A0A2K3DXE9"/>
<dbReference type="OrthoDB" id="551913at2759"/>
<keyword evidence="5" id="KW-0539">Nucleus</keyword>
<accession>A0A2K3DXE9</accession>
<dbReference type="PANTHER" id="PTHR13044:SF14">
    <property type="entry name" value="CRYPTOCEPHAL, ISOFORM A"/>
    <property type="match status" value="1"/>
</dbReference>
<dbReference type="ExpressionAtlas" id="A0A2K3DXE9">
    <property type="expression patterns" value="baseline"/>
</dbReference>
<keyword evidence="4" id="KW-0804">Transcription</keyword>
<dbReference type="PaxDb" id="3055-EDP06121"/>
<feature type="coiled-coil region" evidence="6">
    <location>
        <begin position="891"/>
        <end position="925"/>
    </location>
</feature>
<dbReference type="GO" id="GO:0003700">
    <property type="term" value="F:DNA-binding transcription factor activity"/>
    <property type="evidence" value="ECO:0007669"/>
    <property type="project" value="InterPro"/>
</dbReference>
<proteinExistence type="predicted"/>
<feature type="compositionally biased region" description="Gly residues" evidence="7">
    <location>
        <begin position="411"/>
        <end position="424"/>
    </location>
</feature>
<evidence type="ECO:0000256" key="4">
    <source>
        <dbReference type="ARBA" id="ARBA00023163"/>
    </source>
</evidence>
<feature type="region of interest" description="Disordered" evidence="7">
    <location>
        <begin position="411"/>
        <end position="432"/>
    </location>
</feature>
<evidence type="ECO:0000313" key="8">
    <source>
        <dbReference type="EMBL" id="PNW85209.1"/>
    </source>
</evidence>
<dbReference type="GO" id="GO:0003677">
    <property type="term" value="F:DNA binding"/>
    <property type="evidence" value="ECO:0007669"/>
    <property type="project" value="UniProtKB-KW"/>
</dbReference>
<dbReference type="EMBL" id="CM008964">
    <property type="protein sequence ID" value="PNW85209.1"/>
    <property type="molecule type" value="Genomic_DNA"/>
</dbReference>
<organism evidence="8 9">
    <name type="scientific">Chlamydomonas reinhardtii</name>
    <name type="common">Chlamydomonas smithii</name>
    <dbReference type="NCBI Taxonomy" id="3055"/>
    <lineage>
        <taxon>Eukaryota</taxon>
        <taxon>Viridiplantae</taxon>
        <taxon>Chlorophyta</taxon>
        <taxon>core chlorophytes</taxon>
        <taxon>Chlorophyceae</taxon>
        <taxon>CS clade</taxon>
        <taxon>Chlamydomonadales</taxon>
        <taxon>Chlamydomonadaceae</taxon>
        <taxon>Chlamydomonas</taxon>
    </lineage>
</organism>
<keyword evidence="6" id="KW-0175">Coiled coil</keyword>
<dbReference type="InParanoid" id="A0A2K3DXE9"/>
<name>A0A2K3DXE9_CHLRE</name>
<dbReference type="AlphaFoldDB" id="A0A2K3DXE9"/>
<dbReference type="InterPro" id="IPR046347">
    <property type="entry name" value="bZIP_sf"/>
</dbReference>
<gene>
    <name evidence="8" type="ORF">CHLRE_03g176325v5</name>
</gene>
<dbReference type="Gramene" id="PNW85209">
    <property type="protein sequence ID" value="PNW85209"/>
    <property type="gene ID" value="CHLRE_03g176325v5"/>
</dbReference>
<evidence type="ECO:0000256" key="2">
    <source>
        <dbReference type="ARBA" id="ARBA00023015"/>
    </source>
</evidence>
<dbReference type="KEGG" id="cre:CHLRE_03g176325v5"/>